<dbReference type="PANTHER" id="PTHR44757:SF2">
    <property type="entry name" value="BIOFILM ARCHITECTURE MAINTENANCE PROTEIN MBAA"/>
    <property type="match status" value="1"/>
</dbReference>
<feature type="transmembrane region" description="Helical" evidence="1">
    <location>
        <begin position="99"/>
        <end position="117"/>
    </location>
</feature>
<dbReference type="NCBIfam" id="TIGR00254">
    <property type="entry name" value="GGDEF"/>
    <property type="match status" value="1"/>
</dbReference>
<evidence type="ECO:0000259" key="2">
    <source>
        <dbReference type="PROSITE" id="PS50883"/>
    </source>
</evidence>
<dbReference type="InterPro" id="IPR043128">
    <property type="entry name" value="Rev_trsase/Diguanyl_cyclase"/>
</dbReference>
<evidence type="ECO:0000313" key="4">
    <source>
        <dbReference type="EMBL" id="MCT7977157.1"/>
    </source>
</evidence>
<keyword evidence="1" id="KW-1133">Transmembrane helix</keyword>
<reference evidence="4 5" key="1">
    <citation type="journal article" date="2022" name="Front. Microbiol.">
        <title>High genomic differentiation and limited gene flow indicate recent cryptic speciation within the genus Laspinema (cyanobacteria).</title>
        <authorList>
            <person name="Stanojkovic A."/>
            <person name="Skoupy S."/>
            <person name="Skaloud P."/>
            <person name="Dvorak P."/>
        </authorList>
    </citation>
    <scope>NUCLEOTIDE SEQUENCE [LARGE SCALE GENOMIC DNA]</scope>
    <source>
        <strain evidence="4 5">D3b</strain>
    </source>
</reference>
<dbReference type="SUPFAM" id="SSF55785">
    <property type="entry name" value="PYP-like sensor domain (PAS domain)"/>
    <property type="match status" value="1"/>
</dbReference>
<dbReference type="InterPro" id="IPR001633">
    <property type="entry name" value="EAL_dom"/>
</dbReference>
<dbReference type="Pfam" id="PF00990">
    <property type="entry name" value="GGDEF"/>
    <property type="match status" value="1"/>
</dbReference>
<accession>A0ABT2N3C5</accession>
<proteinExistence type="predicted"/>
<dbReference type="SUPFAM" id="SSF55073">
    <property type="entry name" value="Nucleotide cyclase"/>
    <property type="match status" value="1"/>
</dbReference>
<dbReference type="InterPro" id="IPR000160">
    <property type="entry name" value="GGDEF_dom"/>
</dbReference>
<feature type="domain" description="EAL" evidence="2">
    <location>
        <begin position="635"/>
        <end position="890"/>
    </location>
</feature>
<protein>
    <submittedName>
        <fullName evidence="4">EAL domain-containing protein</fullName>
    </submittedName>
</protein>
<name>A0ABT2N3C5_9CYAN</name>
<evidence type="ECO:0000256" key="1">
    <source>
        <dbReference type="SAM" id="Phobius"/>
    </source>
</evidence>
<dbReference type="CDD" id="cd01948">
    <property type="entry name" value="EAL"/>
    <property type="match status" value="1"/>
</dbReference>
<keyword evidence="1" id="KW-0812">Transmembrane</keyword>
<dbReference type="CDD" id="cd01949">
    <property type="entry name" value="GGDEF"/>
    <property type="match status" value="1"/>
</dbReference>
<dbReference type="PROSITE" id="PS50883">
    <property type="entry name" value="EAL"/>
    <property type="match status" value="1"/>
</dbReference>
<dbReference type="SUPFAM" id="SSF141868">
    <property type="entry name" value="EAL domain-like"/>
    <property type="match status" value="1"/>
</dbReference>
<comment type="caution">
    <text evidence="4">The sequence shown here is derived from an EMBL/GenBank/DDBJ whole genome shotgun (WGS) entry which is preliminary data.</text>
</comment>
<dbReference type="InterPro" id="IPR035919">
    <property type="entry name" value="EAL_sf"/>
</dbReference>
<dbReference type="Proteomes" id="UP001525961">
    <property type="component" value="Unassembled WGS sequence"/>
</dbReference>
<keyword evidence="1" id="KW-0472">Membrane</keyword>
<evidence type="ECO:0000259" key="3">
    <source>
        <dbReference type="PROSITE" id="PS50887"/>
    </source>
</evidence>
<dbReference type="Gene3D" id="3.20.20.450">
    <property type="entry name" value="EAL domain"/>
    <property type="match status" value="1"/>
</dbReference>
<feature type="transmembrane region" description="Helical" evidence="1">
    <location>
        <begin position="61"/>
        <end position="92"/>
    </location>
</feature>
<dbReference type="InterPro" id="IPR035965">
    <property type="entry name" value="PAS-like_dom_sf"/>
</dbReference>
<dbReference type="Pfam" id="PF00563">
    <property type="entry name" value="EAL"/>
    <property type="match status" value="1"/>
</dbReference>
<dbReference type="SMART" id="SM00052">
    <property type="entry name" value="EAL"/>
    <property type="match status" value="1"/>
</dbReference>
<dbReference type="EMBL" id="JAMXFA010000005">
    <property type="protein sequence ID" value="MCT7977157.1"/>
    <property type="molecule type" value="Genomic_DNA"/>
</dbReference>
<evidence type="ECO:0000313" key="5">
    <source>
        <dbReference type="Proteomes" id="UP001525961"/>
    </source>
</evidence>
<sequence length="909" mass="101891">MFVQLTRFTPFTRFTRFTQFFQPEQAEQLSPDRLPRFAPRVFESILVLLLLGWLLRWTPVWPVALTLVMVGILRPVLIVPISILGITLVALLDVPPGQGVFAYSYGVALAGVALAGVELGKFLRQVEWQFALQSMQLQLADEQATGTPEMVLSHTLSLLMTLVDADAAIALRQVDEVTAEAVVCLPPTVLADRLTSPQLFAEAIALNRCLYYQNYPHQPGAIRSLIAAGTKTLAVLPLQPRVTEGAEGLCGGILIIWSRNVTLTPDLKRCLESLRGELRMLLQFQDTTWRLERTTIRLGAILETIPQGVIFVDDQGEQSWLNPSAAQHLDLQPGEVKPLEIALAMAKLRANADNQEALCAQAAQLFQEPAMEIRNWQWVFTQPERKVLSISITATRIRNVPGRLWVIDDITDRYWLQQALLDRSQELSQANENLHEAAIQQSLLYQQLRIANAELEKLATTDGLTQIANRRIFDTVLEQEWKRLMRSQSPLSVILIDVDFFKRYNDTYGHQAGDECLKKIARAVASVVKRQGDLVARYGGEEFVVVLPATNVPGAVQVAEQIRQAVEEVNLEHRSSTVREIVTLSQGIATIIPRLDTTPDELIAAADEALYYAKSRGRDRYVVFDRKMHDRSLAIMQVEKDLRLAIEREEFCLHYQPIVSLINGEIVGFEALVRWNHPQRGLVSPAEFIPIAEETGLIASMSWWIFQAACCQLREWQLRFPYYRSLTMSINLSGQQLEQLGMVERLDRILQEVGVEASSIKLEITETSLKETPALVTTLHQLKAMGFQLAIDDFGTGYSSLSRLHQFPIDTLKIDRSFINQMSRDPKGLAIVEAIVILAQHTHITTISEGIETIAQLEQLQTLNCEFGQGYLFSKPLDSNAAYTLLAQNVTPTRLNCISAPFCQGSPGG</sequence>
<dbReference type="Gene3D" id="3.30.70.270">
    <property type="match status" value="1"/>
</dbReference>
<dbReference type="PANTHER" id="PTHR44757">
    <property type="entry name" value="DIGUANYLATE CYCLASE DGCP"/>
    <property type="match status" value="1"/>
</dbReference>
<dbReference type="InterPro" id="IPR029787">
    <property type="entry name" value="Nucleotide_cyclase"/>
</dbReference>
<dbReference type="InterPro" id="IPR052155">
    <property type="entry name" value="Biofilm_reg_signaling"/>
</dbReference>
<dbReference type="PROSITE" id="PS50887">
    <property type="entry name" value="GGDEF"/>
    <property type="match status" value="1"/>
</dbReference>
<gene>
    <name evidence="4" type="ORF">NG792_05525</name>
</gene>
<keyword evidence="5" id="KW-1185">Reference proteome</keyword>
<dbReference type="RefSeq" id="WP_261234796.1">
    <property type="nucleotide sequence ID" value="NZ_JAMXFA010000005.1"/>
</dbReference>
<feature type="domain" description="GGDEF" evidence="3">
    <location>
        <begin position="489"/>
        <end position="626"/>
    </location>
</feature>
<dbReference type="SMART" id="SM00267">
    <property type="entry name" value="GGDEF"/>
    <property type="match status" value="1"/>
</dbReference>
<organism evidence="4 5">
    <name type="scientific">Laspinema olomoucense D3b</name>
    <dbReference type="NCBI Taxonomy" id="2953688"/>
    <lineage>
        <taxon>Bacteria</taxon>
        <taxon>Bacillati</taxon>
        <taxon>Cyanobacteriota</taxon>
        <taxon>Cyanophyceae</taxon>
        <taxon>Oscillatoriophycideae</taxon>
        <taxon>Oscillatoriales</taxon>
        <taxon>Laspinemataceae</taxon>
        <taxon>Laspinema</taxon>
        <taxon>Laspinema olomoucense</taxon>
    </lineage>
</organism>
<feature type="transmembrane region" description="Helical" evidence="1">
    <location>
        <begin position="37"/>
        <end position="55"/>
    </location>
</feature>
<dbReference type="Gene3D" id="3.30.450.20">
    <property type="entry name" value="PAS domain"/>
    <property type="match status" value="1"/>
</dbReference>